<dbReference type="Pfam" id="PF13452">
    <property type="entry name" value="FAS1_DH_region"/>
    <property type="match status" value="1"/>
</dbReference>
<dbReference type="Gene3D" id="3.10.129.10">
    <property type="entry name" value="Hotdog Thioesterase"/>
    <property type="match status" value="1"/>
</dbReference>
<reference evidence="3 4" key="1">
    <citation type="submission" date="2019-09" db="EMBL/GenBank/DDBJ databases">
        <authorList>
            <person name="Depoorter E."/>
        </authorList>
    </citation>
    <scope>NUCLEOTIDE SEQUENCE [LARGE SCALE GENOMIC DNA]</scope>
    <source>
        <strain evidence="3">LMG 23254</strain>
    </source>
</reference>
<dbReference type="InterPro" id="IPR052741">
    <property type="entry name" value="Mitochondrial_HTD2"/>
</dbReference>
<gene>
    <name evidence="3" type="ORF">BLA23254_04821</name>
</gene>
<dbReference type="InterPro" id="IPR029069">
    <property type="entry name" value="HotDog_dom_sf"/>
</dbReference>
<sequence length="287" mass="31790">MSIEPSESFDAWVGRSVDSVDRITRAPVRLLRATLDYANASELPETLPPLWHWLYFLPGERQSNIGVDGHPQRGGFLPPVTLPRRMWAGGRLQFLRPLAVDAPVQRRSTILGVQSKSGRSGQLVFVTVLHETSDVEGVAIREEQDIVYRDAPPLATAGAPPPQPARVPAPTDEQYSRVVTPDPVLLMRFSALTFNGHRIHYDRPYAMQEEGYPGLVVHGPLIAMLLLEELRRAHPGKTIRNFEFKAVSPLFDTAPFTVNGKLEGPAARLWARGPQGQLAMQASAELE</sequence>
<dbReference type="AlphaFoldDB" id="A0A6P2P3J8"/>
<protein>
    <submittedName>
        <fullName evidence="3">Acyl-CoA dehydrogenase</fullName>
    </submittedName>
</protein>
<dbReference type="Proteomes" id="UP000494218">
    <property type="component" value="Unassembled WGS sequence"/>
</dbReference>
<organism evidence="3 4">
    <name type="scientific">Burkholderia lata (strain ATCC 17760 / DSM 23089 / LMG 22485 / NCIMB 9086 / R18194 / 383)</name>
    <dbReference type="NCBI Taxonomy" id="482957"/>
    <lineage>
        <taxon>Bacteria</taxon>
        <taxon>Pseudomonadati</taxon>
        <taxon>Pseudomonadota</taxon>
        <taxon>Betaproteobacteria</taxon>
        <taxon>Burkholderiales</taxon>
        <taxon>Burkholderiaceae</taxon>
        <taxon>Burkholderia</taxon>
        <taxon>Burkholderia cepacia complex</taxon>
    </lineage>
</organism>
<evidence type="ECO:0000259" key="2">
    <source>
        <dbReference type="Pfam" id="PF13452"/>
    </source>
</evidence>
<dbReference type="EMBL" id="CABVPW010000025">
    <property type="protein sequence ID" value="VWC01290.1"/>
    <property type="molecule type" value="Genomic_DNA"/>
</dbReference>
<dbReference type="PANTHER" id="PTHR28152">
    <property type="entry name" value="HYDROXYACYL-THIOESTER DEHYDRATASE TYPE 2, MITOCHONDRIAL"/>
    <property type="match status" value="1"/>
</dbReference>
<dbReference type="PANTHER" id="PTHR28152:SF1">
    <property type="entry name" value="HYDROXYACYL-THIOESTER DEHYDRATASE TYPE 2, MITOCHONDRIAL"/>
    <property type="match status" value="1"/>
</dbReference>
<evidence type="ECO:0000313" key="3">
    <source>
        <dbReference type="EMBL" id="VWC01290.1"/>
    </source>
</evidence>
<evidence type="ECO:0000256" key="1">
    <source>
        <dbReference type="SAM" id="MobiDB-lite"/>
    </source>
</evidence>
<evidence type="ECO:0000313" key="4">
    <source>
        <dbReference type="Proteomes" id="UP000494218"/>
    </source>
</evidence>
<proteinExistence type="predicted"/>
<feature type="region of interest" description="Disordered" evidence="1">
    <location>
        <begin position="152"/>
        <end position="174"/>
    </location>
</feature>
<feature type="domain" description="FAS1-like dehydratase" evidence="2">
    <location>
        <begin position="77"/>
        <end position="142"/>
    </location>
</feature>
<dbReference type="InterPro" id="IPR039569">
    <property type="entry name" value="FAS1-like_DH_region"/>
</dbReference>
<dbReference type="RefSeq" id="WP_175033395.1">
    <property type="nucleotide sequence ID" value="NZ_CABVPW010000025.1"/>
</dbReference>
<name>A0A6P2P3J8_BURL3</name>
<dbReference type="SUPFAM" id="SSF54637">
    <property type="entry name" value="Thioesterase/thiol ester dehydrase-isomerase"/>
    <property type="match status" value="1"/>
</dbReference>
<accession>A0A6P2P3J8</accession>
<dbReference type="GO" id="GO:0019171">
    <property type="term" value="F:(3R)-hydroxyacyl-[acyl-carrier-protein] dehydratase activity"/>
    <property type="evidence" value="ECO:0007669"/>
    <property type="project" value="TreeGrafter"/>
</dbReference>